<accession>A0A9X2IT93</accession>
<evidence type="ECO:0008006" key="4">
    <source>
        <dbReference type="Google" id="ProtNLM"/>
    </source>
</evidence>
<feature type="signal peptide" evidence="1">
    <location>
        <begin position="1"/>
        <end position="24"/>
    </location>
</feature>
<sequence>MTRRNAVLGAVCLLVGAVTGCSTAGSTGSGAGRTAVTVEYTCVLQSEIGEIELGGVLSVHRGPDGPCDGLETGTTQRFELRSIMEADPVRASVDVDVAVDGSLAFDVQVPTDLRLGRALLQAVSLERECRDPAVLDCPAPTVRFVVTDSSVQDLRLASAPSPTAPDQVATLDAIGAHYRPGPLADQITVVLPGPTCETVPASFVTDAPAGSLEMVSAIRGDACGESMNWWTSVVDVPDGYADYDSVKVDNVPAALLPAP</sequence>
<reference evidence="2" key="1">
    <citation type="submission" date="2022-06" db="EMBL/GenBank/DDBJ databases">
        <title>Whole genome shotgun sequencing (WGS) of Rathayibacter sp. ZW T2_19, isolated from stored onions (Allium cepa).</title>
        <authorList>
            <person name="Stoll D.A."/>
            <person name="Huch M."/>
        </authorList>
    </citation>
    <scope>NUCLEOTIDE SEQUENCE</scope>
    <source>
        <strain evidence="2">ZW T2_19</strain>
    </source>
</reference>
<comment type="caution">
    <text evidence="2">The sequence shown here is derived from an EMBL/GenBank/DDBJ whole genome shotgun (WGS) entry which is preliminary data.</text>
</comment>
<proteinExistence type="predicted"/>
<keyword evidence="3" id="KW-1185">Reference proteome</keyword>
<gene>
    <name evidence="2" type="ORF">NB037_07610</name>
</gene>
<dbReference type="Proteomes" id="UP001155240">
    <property type="component" value="Unassembled WGS sequence"/>
</dbReference>
<dbReference type="PROSITE" id="PS51257">
    <property type="entry name" value="PROKAR_LIPOPROTEIN"/>
    <property type="match status" value="1"/>
</dbReference>
<dbReference type="AlphaFoldDB" id="A0A9X2IT93"/>
<evidence type="ECO:0000256" key="1">
    <source>
        <dbReference type="SAM" id="SignalP"/>
    </source>
</evidence>
<dbReference type="RefSeq" id="WP_251944774.1">
    <property type="nucleotide sequence ID" value="NZ_JAMRYM010000023.1"/>
</dbReference>
<feature type="chain" id="PRO_5040947993" description="Secreted protein" evidence="1">
    <location>
        <begin position="25"/>
        <end position="259"/>
    </location>
</feature>
<evidence type="ECO:0000313" key="2">
    <source>
        <dbReference type="EMBL" id="MCM6762283.1"/>
    </source>
</evidence>
<keyword evidence="1" id="KW-0732">Signal</keyword>
<evidence type="ECO:0000313" key="3">
    <source>
        <dbReference type="Proteomes" id="UP001155240"/>
    </source>
</evidence>
<organism evidence="2 3">
    <name type="scientific">Rathayibacter rubneri</name>
    <dbReference type="NCBI Taxonomy" id="2950106"/>
    <lineage>
        <taxon>Bacteria</taxon>
        <taxon>Bacillati</taxon>
        <taxon>Actinomycetota</taxon>
        <taxon>Actinomycetes</taxon>
        <taxon>Micrococcales</taxon>
        <taxon>Microbacteriaceae</taxon>
        <taxon>Rathayibacter</taxon>
    </lineage>
</organism>
<name>A0A9X2IT93_9MICO</name>
<dbReference type="EMBL" id="JAMRYM010000023">
    <property type="protein sequence ID" value="MCM6762283.1"/>
    <property type="molecule type" value="Genomic_DNA"/>
</dbReference>
<protein>
    <recommendedName>
        <fullName evidence="4">Secreted protein</fullName>
    </recommendedName>
</protein>